<dbReference type="InParanoid" id="A0A7N2MPX8"/>
<dbReference type="PANTHER" id="PTHR21576:SF22">
    <property type="entry name" value="F25A4.25 PROTEIN"/>
    <property type="match status" value="1"/>
</dbReference>
<name>A0A7N2MPX8_QUELO</name>
<evidence type="ECO:0000256" key="1">
    <source>
        <dbReference type="ARBA" id="ARBA00004141"/>
    </source>
</evidence>
<dbReference type="Gramene" id="QL10p014704:mrna">
    <property type="protein sequence ID" value="QL10p014704:mrna"/>
    <property type="gene ID" value="QL10p014704"/>
</dbReference>
<evidence type="ECO:0000259" key="6">
    <source>
        <dbReference type="Pfam" id="PF06813"/>
    </source>
</evidence>
<proteinExistence type="predicted"/>
<dbReference type="InterPro" id="IPR010658">
    <property type="entry name" value="Nodulin-like"/>
</dbReference>
<evidence type="ECO:0000313" key="7">
    <source>
        <dbReference type="EnsemblPlants" id="QL10p014704:mrna"/>
    </source>
</evidence>
<organism evidence="7 8">
    <name type="scientific">Quercus lobata</name>
    <name type="common">Valley oak</name>
    <dbReference type="NCBI Taxonomy" id="97700"/>
    <lineage>
        <taxon>Eukaryota</taxon>
        <taxon>Viridiplantae</taxon>
        <taxon>Streptophyta</taxon>
        <taxon>Embryophyta</taxon>
        <taxon>Tracheophyta</taxon>
        <taxon>Spermatophyta</taxon>
        <taxon>Magnoliopsida</taxon>
        <taxon>eudicotyledons</taxon>
        <taxon>Gunneridae</taxon>
        <taxon>Pentapetalae</taxon>
        <taxon>rosids</taxon>
        <taxon>fabids</taxon>
        <taxon>Fagales</taxon>
        <taxon>Fagaceae</taxon>
        <taxon>Quercus</taxon>
    </lineage>
</organism>
<accession>A0A7N2MPX8</accession>
<dbReference type="EMBL" id="LRBV02000010">
    <property type="status" value="NOT_ANNOTATED_CDS"/>
    <property type="molecule type" value="Genomic_DNA"/>
</dbReference>
<dbReference type="Proteomes" id="UP000594261">
    <property type="component" value="Chromosome 10"/>
</dbReference>
<keyword evidence="8" id="KW-1185">Reference proteome</keyword>
<feature type="transmembrane region" description="Helical" evidence="5">
    <location>
        <begin position="81"/>
        <end position="106"/>
    </location>
</feature>
<keyword evidence="2 5" id="KW-0812">Transmembrane</keyword>
<evidence type="ECO:0000256" key="2">
    <source>
        <dbReference type="ARBA" id="ARBA00022692"/>
    </source>
</evidence>
<reference evidence="7 8" key="1">
    <citation type="journal article" date="2016" name="G3 (Bethesda)">
        <title>First Draft Assembly and Annotation of the Genome of a California Endemic Oak Quercus lobata Nee (Fagaceae).</title>
        <authorList>
            <person name="Sork V.L."/>
            <person name="Fitz-Gibbon S.T."/>
            <person name="Puiu D."/>
            <person name="Crepeau M."/>
            <person name="Gugger P.F."/>
            <person name="Sherman R."/>
            <person name="Stevens K."/>
            <person name="Langley C.H."/>
            <person name="Pellegrini M."/>
            <person name="Salzberg S.L."/>
        </authorList>
    </citation>
    <scope>NUCLEOTIDE SEQUENCE [LARGE SCALE GENOMIC DNA]</scope>
    <source>
        <strain evidence="7 8">cv. SW786</strain>
    </source>
</reference>
<keyword evidence="3 5" id="KW-1133">Transmembrane helix</keyword>
<keyword evidence="4 5" id="KW-0472">Membrane</keyword>
<dbReference type="EnsemblPlants" id="QL10p014704:mrna">
    <property type="protein sequence ID" value="QL10p014704:mrna"/>
    <property type="gene ID" value="QL10p014704"/>
</dbReference>
<evidence type="ECO:0000256" key="5">
    <source>
        <dbReference type="SAM" id="Phobius"/>
    </source>
</evidence>
<feature type="domain" description="Nodulin-like" evidence="6">
    <location>
        <begin position="113"/>
        <end position="219"/>
    </location>
</feature>
<dbReference type="Pfam" id="PF06813">
    <property type="entry name" value="Nodulin-like"/>
    <property type="match status" value="2"/>
</dbReference>
<dbReference type="PANTHER" id="PTHR21576">
    <property type="entry name" value="UNCHARACTERIZED NODULIN-LIKE PROTEIN"/>
    <property type="match status" value="1"/>
</dbReference>
<protein>
    <recommendedName>
        <fullName evidence="6">Nodulin-like domain-containing protein</fullName>
    </recommendedName>
</protein>
<dbReference type="AlphaFoldDB" id="A0A7N2MPX8"/>
<feature type="domain" description="Nodulin-like" evidence="6">
    <location>
        <begin position="7"/>
        <end position="110"/>
    </location>
</feature>
<evidence type="ECO:0000256" key="4">
    <source>
        <dbReference type="ARBA" id="ARBA00023136"/>
    </source>
</evidence>
<feature type="transmembrane region" description="Helical" evidence="5">
    <location>
        <begin position="170"/>
        <end position="193"/>
    </location>
</feature>
<evidence type="ECO:0000256" key="3">
    <source>
        <dbReference type="ARBA" id="ARBA00022989"/>
    </source>
</evidence>
<feature type="transmembrane region" description="Helical" evidence="5">
    <location>
        <begin position="199"/>
        <end position="220"/>
    </location>
</feature>
<dbReference type="GO" id="GO:0016020">
    <property type="term" value="C:membrane"/>
    <property type="evidence" value="ECO:0007669"/>
    <property type="project" value="UniProtKB-SubCell"/>
</dbReference>
<feature type="transmembrane region" description="Helical" evidence="5">
    <location>
        <begin position="136"/>
        <end position="158"/>
    </location>
</feature>
<comment type="subcellular location">
    <subcellularLocation>
        <location evidence="1">Membrane</location>
        <topology evidence="1">Multi-pass membrane protein</topology>
    </subcellularLocation>
</comment>
<sequence length="236" mass="25976">MEMLSNKWVATVGMWIQCSSGVYTFSVYSSVLKSSQGYDQSTLETVAVFRDIGSSAGVLSGLQYTAVTHNNNYSGYFRGPWLVHLAGAIQGFFGYFLMWAAVVGLIERPRLPGCSGISGAILIQVYDTFYKGKPSTFLLMLAILPTFIQLVLMLLVKIYKTNTGDDKKHLNCFSAVVLIIAGYLMIIIILGNIFSLPLWAHIFTFILLLLLLASPLGIAIQAQKDDSKGLLETFSF</sequence>
<reference evidence="7" key="2">
    <citation type="submission" date="2021-01" db="UniProtKB">
        <authorList>
            <consortium name="EnsemblPlants"/>
        </authorList>
    </citation>
    <scope>IDENTIFICATION</scope>
</reference>
<evidence type="ECO:0000313" key="8">
    <source>
        <dbReference type="Proteomes" id="UP000594261"/>
    </source>
</evidence>